<comment type="caution">
    <text evidence="4">The sequence shown here is derived from an EMBL/GenBank/DDBJ whole genome shotgun (WGS) entry which is preliminary data.</text>
</comment>
<sequence>MLVLGISGLDRSMSVKKELLPGLDWREQRLVQGLDAAAALVGEDGVIAASAQERHDGNKGTGAFPADAIEACLRIAGVTLDDVDFLAHGFHYEPSAVFERDEFSRRWFRDVYRREVQLDVLRSHYPDQDWERKFVPVRHHAAHAASTYYLSGFQDATVLVADGMGEAESTSVFHGAGAELRPVRSYSTSASLGILYSVVTQYLGFLPGMDEYKVMGLAPYGDAGRYAHVVPDLLRTLDGGRIVVPVLAHDKSPTERETHRGAIRRLEELFGPARHPEAPVDQRHMDVAATVQGALEAGLLHVLDAAAQEPGRSRNLCMAGGVALNCTANGVVARGGLFDRVFVQPASGDDGTALGAALWKLRQEAPAAPTAMTMPYWGEEFGESEIEAALGGLGDGFTVSRLSEDELLARVSALIGAGKVVSWFQGRMEFGPRALGNRSILADPTSPDMRAHLNTMVKQREEFRPFAPAVLAEEAHRYFELPPEQEAMYRHMLFVTQVRPEYRDLLPSITHVDGSARVQTVDRETAPRFWRLIRRVGDDRGIPMVVNTSFNLRGQPVVRTPETAVATYARSTLDALAIGDWLVTRTSADAEARPGIRTEDATHE</sequence>
<evidence type="ECO:0000313" key="5">
    <source>
        <dbReference type="Proteomes" id="UP000766698"/>
    </source>
</evidence>
<dbReference type="InterPro" id="IPR038152">
    <property type="entry name" value="Carbam_trans_C_sf"/>
</dbReference>
<feature type="domain" description="Carbamoyltransferase C-terminal" evidence="3">
    <location>
        <begin position="414"/>
        <end position="585"/>
    </location>
</feature>
<dbReference type="InterPro" id="IPR043129">
    <property type="entry name" value="ATPase_NBD"/>
</dbReference>
<proteinExistence type="inferred from homology"/>
<reference evidence="5" key="1">
    <citation type="journal article" date="2020" name="Syst. Appl. Microbiol.">
        <title>Streptomyces alkaliterrae sp. nov., isolated from an alkaline soil, and emended descriptions of Streptomyces alkaliphilus, Streptomyces calidiresistens and Streptomyces durbertensis.</title>
        <authorList>
            <person name="Swiecimska M."/>
            <person name="Golinska P."/>
            <person name="Nouioui I."/>
            <person name="Wypij M."/>
            <person name="Rai M."/>
            <person name="Sangal V."/>
            <person name="Goodfellow M."/>
        </authorList>
    </citation>
    <scope>NUCLEOTIDE SEQUENCE [LARGE SCALE GENOMIC DNA]</scope>
    <source>
        <strain evidence="5">DSM 104538</strain>
    </source>
</reference>
<dbReference type="Pfam" id="PF16861">
    <property type="entry name" value="Carbam_trans_C"/>
    <property type="match status" value="1"/>
</dbReference>
<dbReference type="Gene3D" id="3.30.420.40">
    <property type="match status" value="2"/>
</dbReference>
<organism evidence="4 5">
    <name type="scientific">Streptomyces durbertensis</name>
    <dbReference type="NCBI Taxonomy" id="2448886"/>
    <lineage>
        <taxon>Bacteria</taxon>
        <taxon>Bacillati</taxon>
        <taxon>Actinomycetota</taxon>
        <taxon>Actinomycetes</taxon>
        <taxon>Kitasatosporales</taxon>
        <taxon>Streptomycetaceae</taxon>
        <taxon>Streptomyces</taxon>
    </lineage>
</organism>
<name>A0ABR6EGZ5_9ACTN</name>
<evidence type="ECO:0000259" key="2">
    <source>
        <dbReference type="Pfam" id="PF02543"/>
    </source>
</evidence>
<dbReference type="InterPro" id="IPR031730">
    <property type="entry name" value="Carbam_trans_C"/>
</dbReference>
<feature type="domain" description="Carbamoyltransferase" evidence="2">
    <location>
        <begin position="35"/>
        <end position="358"/>
    </location>
</feature>
<accession>A0ABR6EGZ5</accession>
<dbReference type="RefSeq" id="WP_182855895.1">
    <property type="nucleotide sequence ID" value="NZ_WMLF01000167.1"/>
</dbReference>
<gene>
    <name evidence="4" type="ORF">GL263_13325</name>
</gene>
<dbReference type="SUPFAM" id="SSF53067">
    <property type="entry name" value="Actin-like ATPase domain"/>
    <property type="match status" value="1"/>
</dbReference>
<keyword evidence="5" id="KW-1185">Reference proteome</keyword>
<evidence type="ECO:0000313" key="4">
    <source>
        <dbReference type="EMBL" id="MBB1244538.1"/>
    </source>
</evidence>
<evidence type="ECO:0000256" key="1">
    <source>
        <dbReference type="ARBA" id="ARBA00006129"/>
    </source>
</evidence>
<dbReference type="InterPro" id="IPR003696">
    <property type="entry name" value="Carbtransf_dom"/>
</dbReference>
<dbReference type="InterPro" id="IPR051338">
    <property type="entry name" value="NodU/CmcH_Carbamoyltrnsfr"/>
</dbReference>
<dbReference type="PANTHER" id="PTHR34847:SF1">
    <property type="entry name" value="NODULATION PROTEIN U"/>
    <property type="match status" value="1"/>
</dbReference>
<protein>
    <submittedName>
        <fullName evidence="4">Carbamoyltransferase</fullName>
    </submittedName>
</protein>
<dbReference type="Proteomes" id="UP000766698">
    <property type="component" value="Unassembled WGS sequence"/>
</dbReference>
<comment type="similarity">
    <text evidence="1">Belongs to the NodU/CmcH family.</text>
</comment>
<evidence type="ECO:0000259" key="3">
    <source>
        <dbReference type="Pfam" id="PF16861"/>
    </source>
</evidence>
<dbReference type="PANTHER" id="PTHR34847">
    <property type="entry name" value="NODULATION PROTEIN U"/>
    <property type="match status" value="1"/>
</dbReference>
<dbReference type="Pfam" id="PF02543">
    <property type="entry name" value="Carbam_trans_N"/>
    <property type="match status" value="1"/>
</dbReference>
<dbReference type="Gene3D" id="3.90.870.20">
    <property type="entry name" value="Carbamoyltransferase, C-terminal domain"/>
    <property type="match status" value="1"/>
</dbReference>
<dbReference type="EMBL" id="WMLF01000167">
    <property type="protein sequence ID" value="MBB1244538.1"/>
    <property type="molecule type" value="Genomic_DNA"/>
</dbReference>